<dbReference type="RefSeq" id="WP_031391261.1">
    <property type="nucleotide sequence ID" value="NZ_JPNB01000002.1"/>
</dbReference>
<reference evidence="8 9" key="1">
    <citation type="submission" date="2019-03" db="EMBL/GenBank/DDBJ databases">
        <title>Genomic Encyclopedia of Type Strains, Phase IV (KMG-IV): sequencing the most valuable type-strain genomes for metagenomic binning, comparative biology and taxonomic classification.</title>
        <authorList>
            <person name="Goeker M."/>
        </authorList>
    </citation>
    <scope>NUCLEOTIDE SEQUENCE [LARGE SCALE GENOMIC DNA]</scope>
    <source>
        <strain evidence="8 9">DSM 100556</strain>
    </source>
</reference>
<evidence type="ECO:0000256" key="1">
    <source>
        <dbReference type="ARBA" id="ARBA00004196"/>
    </source>
</evidence>
<comment type="subunit">
    <text evidence="5">The ABC transporter complex is composed of one ATP-binding protein (MglA), two transmembrane proteins (MglC) and a solute-binding protein (MglB).</text>
</comment>
<dbReference type="InterPro" id="IPR028082">
    <property type="entry name" value="Peripla_BP_I"/>
</dbReference>
<dbReference type="STRING" id="1469948.GCA_000732725_02583"/>
<sequence>MKKIIAVVFLVLLIVILIAMGSIHISSQEKNKVERIKIGVSVYNQYDTFIASLMEQLKSCAVQKENETGIEIIVDIVNAAGSQLEQNDQVEKFVNNGYDVVCVNLVDRTDPTLIIDKAESAGIPIIFFNRELVPEDLKRYDKAYYVGAVTIEPGIMQGEMIVDLLKEKKESVDKNADNKIQYIMLEGEAGHQDAIIRTEYAVNTIVENGIQVEKLDYALANWNRDQGKSKMDKLIEEFGNEIEVIISNNDDMALGAIDAYIDRQKLENIPVIVGIDGTLTGLTAVKEGYMYGTAYNDDVGQGRSLLELAYALKTGQSLPEDIVMTEEKYIRYSYKKVTKENVDEFISIHQ</sequence>
<comment type="subcellular location">
    <subcellularLocation>
        <location evidence="1">Cell envelope</location>
    </subcellularLocation>
</comment>
<gene>
    <name evidence="8" type="ORF">EDD76_101186</name>
</gene>
<dbReference type="AlphaFoldDB" id="A0A4R1R6K5"/>
<keyword evidence="3" id="KW-0479">Metal-binding</keyword>
<dbReference type="EMBL" id="SLUO01000001">
    <property type="protein sequence ID" value="TCL61089.1"/>
    <property type="molecule type" value="Genomic_DNA"/>
</dbReference>
<dbReference type="Proteomes" id="UP000295718">
    <property type="component" value="Unassembled WGS sequence"/>
</dbReference>
<dbReference type="GO" id="GO:0030313">
    <property type="term" value="C:cell envelope"/>
    <property type="evidence" value="ECO:0007669"/>
    <property type="project" value="UniProtKB-SubCell"/>
</dbReference>
<protein>
    <recommendedName>
        <fullName evidence="6">D-galactose/methyl-galactoside binding periplasmic protein MglB</fullName>
    </recommendedName>
</protein>
<dbReference type="OrthoDB" id="9769193at2"/>
<keyword evidence="9" id="KW-1185">Reference proteome</keyword>
<feature type="domain" description="Periplasmic binding protein" evidence="7">
    <location>
        <begin position="38"/>
        <end position="316"/>
    </location>
</feature>
<evidence type="ECO:0000256" key="3">
    <source>
        <dbReference type="ARBA" id="ARBA00022723"/>
    </source>
</evidence>
<comment type="caution">
    <text evidence="8">The sequence shown here is derived from an EMBL/GenBank/DDBJ whole genome shotgun (WGS) entry which is preliminary data.</text>
</comment>
<dbReference type="Pfam" id="PF13407">
    <property type="entry name" value="Peripla_BP_4"/>
    <property type="match status" value="1"/>
</dbReference>
<dbReference type="InterPro" id="IPR044085">
    <property type="entry name" value="MglB-like_PBP1"/>
</dbReference>
<dbReference type="Gene3D" id="3.40.50.2300">
    <property type="match status" value="2"/>
</dbReference>
<name>A0A4R1R6K5_9FIRM</name>
<evidence type="ECO:0000313" key="8">
    <source>
        <dbReference type="EMBL" id="TCL61089.1"/>
    </source>
</evidence>
<comment type="similarity">
    <text evidence="2">Belongs to the bacterial solute-binding protein 2 family.</text>
</comment>
<evidence type="ECO:0000256" key="6">
    <source>
        <dbReference type="ARBA" id="ARBA00034344"/>
    </source>
</evidence>
<accession>A0A4R1R6K5</accession>
<dbReference type="GO" id="GO:0030246">
    <property type="term" value="F:carbohydrate binding"/>
    <property type="evidence" value="ECO:0007669"/>
    <property type="project" value="InterPro"/>
</dbReference>
<evidence type="ECO:0000256" key="5">
    <source>
        <dbReference type="ARBA" id="ARBA00034323"/>
    </source>
</evidence>
<evidence type="ECO:0000259" key="7">
    <source>
        <dbReference type="Pfam" id="PF13407"/>
    </source>
</evidence>
<dbReference type="PANTHER" id="PTHR46847">
    <property type="entry name" value="D-ALLOSE-BINDING PERIPLASMIC PROTEIN-RELATED"/>
    <property type="match status" value="1"/>
</dbReference>
<evidence type="ECO:0000256" key="2">
    <source>
        <dbReference type="ARBA" id="ARBA00007639"/>
    </source>
</evidence>
<evidence type="ECO:0000256" key="4">
    <source>
        <dbReference type="ARBA" id="ARBA00022729"/>
    </source>
</evidence>
<dbReference type="CDD" id="cd01539">
    <property type="entry name" value="PBP1_GGBP"/>
    <property type="match status" value="1"/>
</dbReference>
<dbReference type="SUPFAM" id="SSF53822">
    <property type="entry name" value="Periplasmic binding protein-like I"/>
    <property type="match status" value="1"/>
</dbReference>
<proteinExistence type="inferred from homology"/>
<keyword evidence="4" id="KW-0732">Signal</keyword>
<dbReference type="GO" id="GO:0046872">
    <property type="term" value="F:metal ion binding"/>
    <property type="evidence" value="ECO:0007669"/>
    <property type="project" value="UniProtKB-KW"/>
</dbReference>
<dbReference type="PANTHER" id="PTHR46847:SF1">
    <property type="entry name" value="D-ALLOSE-BINDING PERIPLASMIC PROTEIN-RELATED"/>
    <property type="match status" value="1"/>
</dbReference>
<dbReference type="InterPro" id="IPR025997">
    <property type="entry name" value="SBP_2_dom"/>
</dbReference>
<organism evidence="8 9">
    <name type="scientific">Kineothrix alysoides</name>
    <dbReference type="NCBI Taxonomy" id="1469948"/>
    <lineage>
        <taxon>Bacteria</taxon>
        <taxon>Bacillati</taxon>
        <taxon>Bacillota</taxon>
        <taxon>Clostridia</taxon>
        <taxon>Lachnospirales</taxon>
        <taxon>Lachnospiraceae</taxon>
        <taxon>Kineothrix</taxon>
    </lineage>
</organism>
<evidence type="ECO:0000313" key="9">
    <source>
        <dbReference type="Proteomes" id="UP000295718"/>
    </source>
</evidence>